<keyword evidence="4" id="KW-1185">Reference proteome</keyword>
<dbReference type="Proteomes" id="UP000242561">
    <property type="component" value="Chromosome"/>
</dbReference>
<protein>
    <submittedName>
        <fullName evidence="3">Uncharacterized protein</fullName>
    </submittedName>
</protein>
<dbReference type="KEGG" id="sphl:LPB140_10455"/>
<accession>A0A1L3JDD1</accession>
<sequence length="211" mass="24287">MNYENYYQDKELISRHKRRPEIMFALAEAVKECRDLDGLSNRELYQDAYPFSLECKQDFPLRLKAGKDFINSQITYTKDNRITKSVPVFLAWLWYRHEERAKALYDEFGFDHHPYQGEPDLNDCPMHVVNSFQPRTQPSGADSDSLSEETTDQKEQMPSLVTGVPDQTADTGTTTEKSVFWRIFASSEFMASFAISGALVVAAYWIGMIPV</sequence>
<evidence type="ECO:0000313" key="3">
    <source>
        <dbReference type="EMBL" id="APG63138.1"/>
    </source>
</evidence>
<keyword evidence="2" id="KW-0472">Membrane</keyword>
<evidence type="ECO:0000313" key="4">
    <source>
        <dbReference type="Proteomes" id="UP000242561"/>
    </source>
</evidence>
<gene>
    <name evidence="3" type="ORF">LPB140_10455</name>
</gene>
<feature type="transmembrane region" description="Helical" evidence="2">
    <location>
        <begin position="189"/>
        <end position="207"/>
    </location>
</feature>
<proteinExistence type="predicted"/>
<dbReference type="RefSeq" id="WP_072559789.1">
    <property type="nucleotide sequence ID" value="NZ_CP018154.1"/>
</dbReference>
<keyword evidence="2" id="KW-0812">Transmembrane</keyword>
<dbReference type="AlphaFoldDB" id="A0A1L3JDD1"/>
<organism evidence="3 4">
    <name type="scientific">Sphingorhabdus lutea</name>
    <dbReference type="NCBI Taxonomy" id="1913578"/>
    <lineage>
        <taxon>Bacteria</taxon>
        <taxon>Pseudomonadati</taxon>
        <taxon>Pseudomonadota</taxon>
        <taxon>Alphaproteobacteria</taxon>
        <taxon>Sphingomonadales</taxon>
        <taxon>Sphingomonadaceae</taxon>
        <taxon>Sphingorhabdus</taxon>
    </lineage>
</organism>
<keyword evidence="2" id="KW-1133">Transmembrane helix</keyword>
<reference evidence="3 4" key="1">
    <citation type="submission" date="2016-11" db="EMBL/GenBank/DDBJ databases">
        <title>Sphingorhabdus sp. LPB0140, isolated from marine environment.</title>
        <authorList>
            <person name="Kim E."/>
            <person name="Yi H."/>
        </authorList>
    </citation>
    <scope>NUCLEOTIDE SEQUENCE [LARGE SCALE GENOMIC DNA]</scope>
    <source>
        <strain evidence="3 4">LPB0140</strain>
    </source>
</reference>
<feature type="compositionally biased region" description="Polar residues" evidence="1">
    <location>
        <begin position="130"/>
        <end position="144"/>
    </location>
</feature>
<feature type="region of interest" description="Disordered" evidence="1">
    <location>
        <begin position="128"/>
        <end position="172"/>
    </location>
</feature>
<evidence type="ECO:0000256" key="2">
    <source>
        <dbReference type="SAM" id="Phobius"/>
    </source>
</evidence>
<evidence type="ECO:0000256" key="1">
    <source>
        <dbReference type="SAM" id="MobiDB-lite"/>
    </source>
</evidence>
<name>A0A1L3JDD1_9SPHN</name>
<dbReference type="EMBL" id="CP018154">
    <property type="protein sequence ID" value="APG63138.1"/>
    <property type="molecule type" value="Genomic_DNA"/>
</dbReference>